<dbReference type="PANTHER" id="PTHR44591">
    <property type="entry name" value="STRESS RESPONSE REGULATOR PROTEIN 1"/>
    <property type="match status" value="1"/>
</dbReference>
<reference evidence="4 5" key="1">
    <citation type="submission" date="2017-02" db="EMBL/GenBank/DDBJ databases">
        <title>Pseudoalteromonas ulvae TC14 Genome.</title>
        <authorList>
            <person name="Molmeret M."/>
        </authorList>
    </citation>
    <scope>NUCLEOTIDE SEQUENCE [LARGE SCALE GENOMIC DNA]</scope>
    <source>
        <strain evidence="4">TC14</strain>
    </source>
</reference>
<feature type="modified residue" description="4-aspartylphosphate" evidence="2">
    <location>
        <position position="64"/>
    </location>
</feature>
<dbReference type="EMBL" id="MWPV01000001">
    <property type="protein sequence ID" value="OUL59637.1"/>
    <property type="molecule type" value="Genomic_DNA"/>
</dbReference>
<proteinExistence type="predicted"/>
<dbReference type="Gene3D" id="3.40.50.2300">
    <property type="match status" value="1"/>
</dbReference>
<organism evidence="4 5">
    <name type="scientific">Pseudoalteromonas ulvae</name>
    <dbReference type="NCBI Taxonomy" id="107327"/>
    <lineage>
        <taxon>Bacteria</taxon>
        <taxon>Pseudomonadati</taxon>
        <taxon>Pseudomonadota</taxon>
        <taxon>Gammaproteobacteria</taxon>
        <taxon>Alteromonadales</taxon>
        <taxon>Pseudoalteromonadaceae</taxon>
        <taxon>Pseudoalteromonas</taxon>
    </lineage>
</organism>
<dbReference type="SUPFAM" id="SSF52172">
    <property type="entry name" value="CheY-like"/>
    <property type="match status" value="1"/>
</dbReference>
<dbReference type="InterPro" id="IPR011006">
    <property type="entry name" value="CheY-like_superfamily"/>
</dbReference>
<keyword evidence="5" id="KW-1185">Reference proteome</keyword>
<gene>
    <name evidence="4" type="ORF">B1199_05235</name>
</gene>
<keyword evidence="1 2" id="KW-0597">Phosphoprotein</keyword>
<dbReference type="InterPro" id="IPR001789">
    <property type="entry name" value="Sig_transdc_resp-reg_receiver"/>
</dbReference>
<sequence length="133" mass="15135">MREQGVFMTLSQQKAKILLVDDEYFNFEVLKHAMSERFELDYSNSGQSCLGQIVMEHPDLILLDVCMPGLDGYDTCRMIKNTPETKNIPVLLLTGLEAERDKQAGFDAGCDDYIIKPYSLPLLIEKISHYVGR</sequence>
<dbReference type="GO" id="GO:0000160">
    <property type="term" value="P:phosphorelay signal transduction system"/>
    <property type="evidence" value="ECO:0007669"/>
    <property type="project" value="InterPro"/>
</dbReference>
<dbReference type="PANTHER" id="PTHR44591:SF3">
    <property type="entry name" value="RESPONSE REGULATORY DOMAIN-CONTAINING PROTEIN"/>
    <property type="match status" value="1"/>
</dbReference>
<evidence type="ECO:0000313" key="4">
    <source>
        <dbReference type="EMBL" id="OUL59637.1"/>
    </source>
</evidence>
<evidence type="ECO:0000256" key="1">
    <source>
        <dbReference type="ARBA" id="ARBA00022553"/>
    </source>
</evidence>
<dbReference type="Proteomes" id="UP000194841">
    <property type="component" value="Unassembled WGS sequence"/>
</dbReference>
<dbReference type="InterPro" id="IPR050595">
    <property type="entry name" value="Bact_response_regulator"/>
</dbReference>
<name>A0A244CVH8_PSEDV</name>
<accession>A0A244CVH8</accession>
<dbReference type="Pfam" id="PF00072">
    <property type="entry name" value="Response_reg"/>
    <property type="match status" value="1"/>
</dbReference>
<dbReference type="AlphaFoldDB" id="A0A244CVH8"/>
<comment type="caution">
    <text evidence="4">The sequence shown here is derived from an EMBL/GenBank/DDBJ whole genome shotgun (WGS) entry which is preliminary data.</text>
</comment>
<dbReference type="SMART" id="SM00448">
    <property type="entry name" value="REC"/>
    <property type="match status" value="1"/>
</dbReference>
<evidence type="ECO:0000259" key="3">
    <source>
        <dbReference type="PROSITE" id="PS50110"/>
    </source>
</evidence>
<evidence type="ECO:0000256" key="2">
    <source>
        <dbReference type="PROSITE-ProRule" id="PRU00169"/>
    </source>
</evidence>
<protein>
    <submittedName>
        <fullName evidence="4">Two-component system response regulator</fullName>
    </submittedName>
</protein>
<dbReference type="PROSITE" id="PS50110">
    <property type="entry name" value="RESPONSE_REGULATORY"/>
    <property type="match status" value="1"/>
</dbReference>
<feature type="domain" description="Response regulatory" evidence="3">
    <location>
        <begin position="16"/>
        <end position="131"/>
    </location>
</feature>
<evidence type="ECO:0000313" key="5">
    <source>
        <dbReference type="Proteomes" id="UP000194841"/>
    </source>
</evidence>